<reference evidence="2" key="1">
    <citation type="submission" date="2020-12" db="EMBL/GenBank/DDBJ databases">
        <authorList>
            <person name="Iha C."/>
        </authorList>
    </citation>
    <scope>NUCLEOTIDE SEQUENCE</scope>
</reference>
<feature type="region of interest" description="Disordered" evidence="1">
    <location>
        <begin position="431"/>
        <end position="455"/>
    </location>
</feature>
<sequence>MPAADKACVVPPRPVSTHGGGLGIKRQASGTLSLCRVPSGEVLCSRSTATTSRDGGPSDDFPVVGCAVPYEVVPMYGSIMDSGDVSSICSSAYSFAPIKPALRDEFTDLEVHEVTRQEMAAVESRTFWTSNPFHLATPREEDEAKQGTTEGAGREDAAQAQAAERAGRELAALAASGRKGSLGLSSKELALRRGASVPALPRQAVDQVADFFNSCGDVHAITGSCSPDAAAESANDSQSSQPIQQATPVKEVPMAAGPMMTFWDVDSRGSAGLNFVFVDDGSVRGAGMWHDDAVTSSSTTLDSAVLTTADMQLMVAQALSPRPQHSAKCPDLWCCEDAAFGDGQCTPMKTAAGLYNVQFDFVSNSFSADQLESAMATQPGGRFVPLGAAQPSATELLSKFLRSTTTDTERLLAATRVGISEEEQSVRFVELDSCDNASRPSSDSEASEGRGRSMPGVAIYRNKLFDFGRARARREVPTRDNEMILRRGESAKDHPTSRQDADKKQKQQEGDADPKKSSRGCSCPAVESFDSAAKPPRMRGTSTDSRRHAPSCAEIEPAEEENHEAKKARRAASKAGALPARSQLYDSSRSWVGLATSGQRLICHTNRSYVDEAWLDRKKLRKKYERRRRLSVAIARALAKLLTCFQPGVEQRQWP</sequence>
<feature type="compositionally biased region" description="Polar residues" evidence="1">
    <location>
        <begin position="435"/>
        <end position="444"/>
    </location>
</feature>
<accession>A0A8S1IN11</accession>
<dbReference type="EMBL" id="CAJHUC010000222">
    <property type="protein sequence ID" value="CAD7694774.1"/>
    <property type="molecule type" value="Genomic_DNA"/>
</dbReference>
<dbReference type="Proteomes" id="UP000708148">
    <property type="component" value="Unassembled WGS sequence"/>
</dbReference>
<comment type="caution">
    <text evidence="2">The sequence shown here is derived from an EMBL/GenBank/DDBJ whole genome shotgun (WGS) entry which is preliminary data.</text>
</comment>
<gene>
    <name evidence="2" type="ORF">OSTQU699_LOCUS137</name>
    <name evidence="3" type="ORF">OSTQU699_LOCUS3196</name>
</gene>
<feature type="region of interest" description="Disordered" evidence="1">
    <location>
        <begin position="131"/>
        <end position="165"/>
    </location>
</feature>
<feature type="compositionally biased region" description="Basic and acidic residues" evidence="1">
    <location>
        <begin position="478"/>
        <end position="516"/>
    </location>
</feature>
<evidence type="ECO:0000313" key="2">
    <source>
        <dbReference type="EMBL" id="CAD7694774.1"/>
    </source>
</evidence>
<name>A0A8S1IN11_9CHLO</name>
<evidence type="ECO:0000313" key="4">
    <source>
        <dbReference type="Proteomes" id="UP000708148"/>
    </source>
</evidence>
<proteinExistence type="predicted"/>
<dbReference type="AlphaFoldDB" id="A0A8S1IN11"/>
<keyword evidence="4" id="KW-1185">Reference proteome</keyword>
<evidence type="ECO:0000313" key="3">
    <source>
        <dbReference type="EMBL" id="CAD7697835.1"/>
    </source>
</evidence>
<feature type="compositionally biased region" description="Polar residues" evidence="1">
    <location>
        <begin position="234"/>
        <end position="247"/>
    </location>
</feature>
<organism evidence="2 4">
    <name type="scientific">Ostreobium quekettii</name>
    <dbReference type="NCBI Taxonomy" id="121088"/>
    <lineage>
        <taxon>Eukaryota</taxon>
        <taxon>Viridiplantae</taxon>
        <taxon>Chlorophyta</taxon>
        <taxon>core chlorophytes</taxon>
        <taxon>Ulvophyceae</taxon>
        <taxon>TCBD clade</taxon>
        <taxon>Bryopsidales</taxon>
        <taxon>Ostreobineae</taxon>
        <taxon>Ostreobiaceae</taxon>
        <taxon>Ostreobium</taxon>
    </lineage>
</organism>
<feature type="region of interest" description="Disordered" evidence="1">
    <location>
        <begin position="478"/>
        <end position="563"/>
    </location>
</feature>
<dbReference type="EMBL" id="CAJHUC010000719">
    <property type="protein sequence ID" value="CAD7697835.1"/>
    <property type="molecule type" value="Genomic_DNA"/>
</dbReference>
<protein>
    <submittedName>
        <fullName evidence="2">Uncharacterized protein</fullName>
    </submittedName>
</protein>
<evidence type="ECO:0000256" key="1">
    <source>
        <dbReference type="SAM" id="MobiDB-lite"/>
    </source>
</evidence>
<feature type="region of interest" description="Disordered" evidence="1">
    <location>
        <begin position="228"/>
        <end position="248"/>
    </location>
</feature>